<evidence type="ECO:0008006" key="4">
    <source>
        <dbReference type="Google" id="ProtNLM"/>
    </source>
</evidence>
<feature type="transmembrane region" description="Helical" evidence="1">
    <location>
        <begin position="51"/>
        <end position="72"/>
    </location>
</feature>
<keyword evidence="1" id="KW-1133">Transmembrane helix</keyword>
<gene>
    <name evidence="2" type="ORF">AWC19_14925</name>
</gene>
<dbReference type="AlphaFoldDB" id="A0A1X1ZAY2"/>
<evidence type="ECO:0000313" key="2">
    <source>
        <dbReference type="EMBL" id="ORW20563.1"/>
    </source>
</evidence>
<dbReference type="InterPro" id="IPR019681">
    <property type="entry name" value="DUF2530"/>
</dbReference>
<dbReference type="STRING" id="153971.AWC19_14925"/>
<organism evidence="2 3">
    <name type="scientific">Mycobacterium palustre</name>
    <dbReference type="NCBI Taxonomy" id="153971"/>
    <lineage>
        <taxon>Bacteria</taxon>
        <taxon>Bacillati</taxon>
        <taxon>Actinomycetota</taxon>
        <taxon>Actinomycetes</taxon>
        <taxon>Mycobacteriales</taxon>
        <taxon>Mycobacteriaceae</taxon>
        <taxon>Mycobacterium</taxon>
        <taxon>Mycobacterium simiae complex</taxon>
    </lineage>
</organism>
<evidence type="ECO:0000313" key="3">
    <source>
        <dbReference type="Proteomes" id="UP000193529"/>
    </source>
</evidence>
<reference evidence="2 3" key="1">
    <citation type="submission" date="2016-01" db="EMBL/GenBank/DDBJ databases">
        <title>The new phylogeny of the genus Mycobacterium.</title>
        <authorList>
            <person name="Tarcisio F."/>
            <person name="Conor M."/>
            <person name="Antonella G."/>
            <person name="Elisabetta G."/>
            <person name="Giulia F.S."/>
            <person name="Sara T."/>
            <person name="Anna F."/>
            <person name="Clotilde B."/>
            <person name="Roberto B."/>
            <person name="Veronica D.S."/>
            <person name="Fabio R."/>
            <person name="Monica P."/>
            <person name="Olivier J."/>
            <person name="Enrico T."/>
            <person name="Nicola S."/>
        </authorList>
    </citation>
    <scope>NUCLEOTIDE SEQUENCE [LARGE SCALE GENOMIC DNA]</scope>
    <source>
        <strain evidence="2 3">DSM 44572</strain>
    </source>
</reference>
<feature type="transmembrane region" description="Helical" evidence="1">
    <location>
        <begin position="21"/>
        <end position="45"/>
    </location>
</feature>
<dbReference type="EMBL" id="LQPJ01000122">
    <property type="protein sequence ID" value="ORW20563.1"/>
    <property type="molecule type" value="Genomic_DNA"/>
</dbReference>
<dbReference type="Pfam" id="PF10745">
    <property type="entry name" value="DUF2530"/>
    <property type="match status" value="1"/>
</dbReference>
<keyword evidence="1" id="KW-0812">Transmembrane</keyword>
<accession>A0A1X1ZAY2</accession>
<protein>
    <recommendedName>
        <fullName evidence="4">DUF2530 domain-containing protein</fullName>
    </recommendedName>
</protein>
<dbReference type="Proteomes" id="UP000193529">
    <property type="component" value="Unassembled WGS sequence"/>
</dbReference>
<dbReference type="OrthoDB" id="4774615at2"/>
<keyword evidence="1" id="KW-0472">Membrane</keyword>
<dbReference type="RefSeq" id="WP_085079782.1">
    <property type="nucleotide sequence ID" value="NZ_JACKRZ010000057.1"/>
</dbReference>
<comment type="caution">
    <text evidence="2">The sequence shown here is derived from an EMBL/GenBank/DDBJ whole genome shotgun (WGS) entry which is preliminary data.</text>
</comment>
<keyword evidence="3" id="KW-1185">Reference proteome</keyword>
<sequence>MSDQQPQSREAPPLPASLLKVWPVVVVGFCGWLLGAALAFALPALHAWRPITLGGLGVGLIGTAIFVSQLAAARRGARGAQSGLETYLDR</sequence>
<evidence type="ECO:0000256" key="1">
    <source>
        <dbReference type="SAM" id="Phobius"/>
    </source>
</evidence>
<name>A0A1X1ZAY2_9MYCO</name>
<proteinExistence type="predicted"/>